<gene>
    <name evidence="12 14" type="primary">rbsK</name>
    <name evidence="14" type="ORF">R4Y45_01600</name>
</gene>
<evidence type="ECO:0000256" key="4">
    <source>
        <dbReference type="ARBA" id="ARBA00022679"/>
    </source>
</evidence>
<keyword evidence="8 12" id="KW-0067">ATP-binding</keyword>
<comment type="subcellular location">
    <subcellularLocation>
        <location evidence="12">Cytoplasm</location>
    </subcellularLocation>
</comment>
<evidence type="ECO:0000256" key="5">
    <source>
        <dbReference type="ARBA" id="ARBA00022723"/>
    </source>
</evidence>
<dbReference type="Proteomes" id="UP001377804">
    <property type="component" value="Unassembled WGS sequence"/>
</dbReference>
<evidence type="ECO:0000313" key="14">
    <source>
        <dbReference type="EMBL" id="MEJ6347924.1"/>
    </source>
</evidence>
<comment type="catalytic activity">
    <reaction evidence="12">
        <text>D-ribose + ATP = D-ribose 5-phosphate + ADP + H(+)</text>
        <dbReference type="Rhea" id="RHEA:13697"/>
        <dbReference type="ChEBI" id="CHEBI:15378"/>
        <dbReference type="ChEBI" id="CHEBI:30616"/>
        <dbReference type="ChEBI" id="CHEBI:47013"/>
        <dbReference type="ChEBI" id="CHEBI:78346"/>
        <dbReference type="ChEBI" id="CHEBI:456216"/>
        <dbReference type="EC" id="2.7.1.15"/>
    </reaction>
</comment>
<evidence type="ECO:0000256" key="10">
    <source>
        <dbReference type="ARBA" id="ARBA00022958"/>
    </source>
</evidence>
<keyword evidence="9 12" id="KW-0460">Magnesium</keyword>
<sequence length="315" mass="33956">MSTKNSVAVVGSLNRDIILQITNLPLAGETIHTQKAVSYAFGGKGSNQAVSCARNGSQVAMIGCLGQDSHGDEFKQMLQKNEINHRFVKQLPNENTGQAYILLQSSGQNSIVVSAEANHLLTPQMVQDSESVIQEAQFVLAQFEVLLPAIVEAFSLARANQAKTVLNPGPVIEADFDYLYALTDIIIPNETESEKLTGITIKDNQTLSESAEFFHQKGIEVVIITLGKAGVYYSNRKRQDSGKIAAHVVKAIDTTAAGDTFIGALLSQLALDYQNLSEAIAYANFASSLAVQKLGAVDSIPTEKEVKSKIKKLNS</sequence>
<feature type="binding site" evidence="12">
    <location>
        <begin position="43"/>
        <end position="47"/>
    </location>
    <ligand>
        <name>substrate</name>
    </ligand>
</feature>
<evidence type="ECO:0000256" key="9">
    <source>
        <dbReference type="ARBA" id="ARBA00022842"/>
    </source>
</evidence>
<dbReference type="PANTHER" id="PTHR10584:SF166">
    <property type="entry name" value="RIBOKINASE"/>
    <property type="match status" value="1"/>
</dbReference>
<keyword evidence="12" id="KW-0963">Cytoplasm</keyword>
<keyword evidence="10 12" id="KW-0630">Potassium</keyword>
<comment type="similarity">
    <text evidence="1">Belongs to the carbohydrate kinase pfkB family.</text>
</comment>
<keyword evidence="7 12" id="KW-0418">Kinase</keyword>
<feature type="binding site" evidence="12">
    <location>
        <position position="295"/>
    </location>
    <ligand>
        <name>K(+)</name>
        <dbReference type="ChEBI" id="CHEBI:29103"/>
    </ligand>
</feature>
<evidence type="ECO:0000256" key="11">
    <source>
        <dbReference type="ARBA" id="ARBA00023277"/>
    </source>
</evidence>
<keyword evidence="15" id="KW-1185">Reference proteome</keyword>
<feature type="binding site" evidence="12">
    <location>
        <begin position="225"/>
        <end position="230"/>
    </location>
    <ligand>
        <name>ATP</name>
        <dbReference type="ChEBI" id="CHEBI:30616"/>
    </ligand>
</feature>
<evidence type="ECO:0000256" key="1">
    <source>
        <dbReference type="ARBA" id="ARBA00005380"/>
    </source>
</evidence>
<dbReference type="CDD" id="cd01174">
    <property type="entry name" value="ribokinase"/>
    <property type="match status" value="1"/>
</dbReference>
<feature type="binding site" evidence="12">
    <location>
        <position position="189"/>
    </location>
    <ligand>
        <name>ATP</name>
        <dbReference type="ChEBI" id="CHEBI:30616"/>
    </ligand>
</feature>
<keyword evidence="11 12" id="KW-0119">Carbohydrate metabolism</keyword>
<feature type="binding site" evidence="12">
    <location>
        <position position="255"/>
    </location>
    <ligand>
        <name>K(+)</name>
        <dbReference type="ChEBI" id="CHEBI:29103"/>
    </ligand>
</feature>
<feature type="binding site" evidence="12">
    <location>
        <position position="290"/>
    </location>
    <ligand>
        <name>K(+)</name>
        <dbReference type="ChEBI" id="CHEBI:29103"/>
    </ligand>
</feature>
<name>A0ABU8SF96_9LACO</name>
<accession>A0ABU8SF96</accession>
<comment type="similarity">
    <text evidence="12">Belongs to the carbohydrate kinase PfkB family. Ribokinase subfamily.</text>
</comment>
<dbReference type="EMBL" id="JAWMWG010000001">
    <property type="protein sequence ID" value="MEJ6347924.1"/>
    <property type="molecule type" value="Genomic_DNA"/>
</dbReference>
<feature type="binding site" evidence="12">
    <location>
        <position position="253"/>
    </location>
    <ligand>
        <name>K(+)</name>
        <dbReference type="ChEBI" id="CHEBI:29103"/>
    </ligand>
</feature>
<dbReference type="InterPro" id="IPR002173">
    <property type="entry name" value="Carboh/pur_kinase_PfkB_CS"/>
</dbReference>
<keyword evidence="6 12" id="KW-0547">Nucleotide-binding</keyword>
<dbReference type="InterPro" id="IPR011877">
    <property type="entry name" value="Ribokinase"/>
</dbReference>
<feature type="active site" description="Proton acceptor" evidence="12">
    <location>
        <position position="259"/>
    </location>
</feature>
<dbReference type="PROSITE" id="PS00584">
    <property type="entry name" value="PFKB_KINASES_2"/>
    <property type="match status" value="1"/>
</dbReference>
<comment type="subunit">
    <text evidence="12">Homodimer.</text>
</comment>
<evidence type="ECO:0000256" key="8">
    <source>
        <dbReference type="ARBA" id="ARBA00022840"/>
    </source>
</evidence>
<feature type="domain" description="Carbohydrate kinase PfkB" evidence="13">
    <location>
        <begin position="5"/>
        <end position="302"/>
    </location>
</feature>
<feature type="binding site" evidence="12">
    <location>
        <position position="284"/>
    </location>
    <ligand>
        <name>ATP</name>
        <dbReference type="ChEBI" id="CHEBI:30616"/>
    </ligand>
</feature>
<dbReference type="InterPro" id="IPR011611">
    <property type="entry name" value="PfkB_dom"/>
</dbReference>
<dbReference type="RefSeq" id="WP_339968614.1">
    <property type="nucleotide sequence ID" value="NZ_JAWMWG010000001.1"/>
</dbReference>
<protein>
    <recommendedName>
        <fullName evidence="3 12">Ribokinase</fullName>
        <shortName evidence="12">RK</shortName>
        <ecNumber evidence="2 12">2.7.1.15</ecNumber>
    </recommendedName>
</protein>
<comment type="caution">
    <text evidence="14">The sequence shown here is derived from an EMBL/GenBank/DDBJ whole genome shotgun (WGS) entry which is preliminary data.</text>
</comment>
<comment type="activity regulation">
    <text evidence="12">Activated by a monovalent cation that binds near, but not in, the active site. The most likely occupant of the site in vivo is potassium. Ion binding induces a conformational change that may alter substrate affinity.</text>
</comment>
<dbReference type="Pfam" id="PF00294">
    <property type="entry name" value="PfkB"/>
    <property type="match status" value="1"/>
</dbReference>
<feature type="binding site" evidence="12">
    <location>
        <begin position="14"/>
        <end position="16"/>
    </location>
    <ligand>
        <name>substrate</name>
    </ligand>
</feature>
<proteinExistence type="inferred from homology"/>
<evidence type="ECO:0000256" key="3">
    <source>
        <dbReference type="ARBA" id="ARBA00016943"/>
    </source>
</evidence>
<dbReference type="InterPro" id="IPR029056">
    <property type="entry name" value="Ribokinase-like"/>
</dbReference>
<feature type="binding site" evidence="12">
    <location>
        <position position="259"/>
    </location>
    <ligand>
        <name>substrate</name>
    </ligand>
</feature>
<dbReference type="InterPro" id="IPR002139">
    <property type="entry name" value="Ribo/fructo_kinase"/>
</dbReference>
<keyword evidence="5 12" id="KW-0479">Metal-binding</keyword>
<organism evidence="14 15">
    <name type="scientific">Holzapfeliella saturejae</name>
    <dbReference type="NCBI Taxonomy" id="3082953"/>
    <lineage>
        <taxon>Bacteria</taxon>
        <taxon>Bacillati</taxon>
        <taxon>Bacillota</taxon>
        <taxon>Bacilli</taxon>
        <taxon>Lactobacillales</taxon>
        <taxon>Lactobacillaceae</taxon>
        <taxon>Holzapfeliella</taxon>
    </lineage>
</organism>
<comment type="pathway">
    <text evidence="12">Carbohydrate metabolism; D-ribose degradation; D-ribose 5-phosphate from beta-D-ribopyranose: step 2/2.</text>
</comment>
<dbReference type="HAMAP" id="MF_01987">
    <property type="entry name" value="Ribokinase"/>
    <property type="match status" value="1"/>
</dbReference>
<reference evidence="14 15" key="1">
    <citation type="submission" date="2023-10" db="EMBL/GenBank/DDBJ databases">
        <title>Holzapfeliella saturejae sp. nov. isolated from Satureja montana flowers.</title>
        <authorList>
            <person name="Alcantara C."/>
            <person name="Zuniga M."/>
            <person name="Landete J.M."/>
            <person name="Monedero V."/>
        </authorList>
    </citation>
    <scope>NUCLEOTIDE SEQUENCE [LARGE SCALE GENOMIC DNA]</scope>
    <source>
        <strain evidence="14 15">He02</strain>
    </source>
</reference>
<evidence type="ECO:0000256" key="12">
    <source>
        <dbReference type="HAMAP-Rule" id="MF_01987"/>
    </source>
</evidence>
<dbReference type="Gene3D" id="3.40.1190.20">
    <property type="match status" value="1"/>
</dbReference>
<feature type="binding site" evidence="12">
    <location>
        <begin position="258"/>
        <end position="259"/>
    </location>
    <ligand>
        <name>ATP</name>
        <dbReference type="ChEBI" id="CHEBI:30616"/>
    </ligand>
</feature>
<keyword evidence="4 12" id="KW-0808">Transferase</keyword>
<evidence type="ECO:0000313" key="15">
    <source>
        <dbReference type="Proteomes" id="UP001377804"/>
    </source>
</evidence>
<dbReference type="SUPFAM" id="SSF53613">
    <property type="entry name" value="Ribokinase-like"/>
    <property type="match status" value="1"/>
</dbReference>
<dbReference type="GO" id="GO:0004747">
    <property type="term" value="F:ribokinase activity"/>
    <property type="evidence" value="ECO:0007669"/>
    <property type="project" value="UniProtKB-EC"/>
</dbReference>
<dbReference type="EC" id="2.7.1.15" evidence="2 12"/>
<dbReference type="PRINTS" id="PR00990">
    <property type="entry name" value="RIBOKINASE"/>
</dbReference>
<evidence type="ECO:0000256" key="6">
    <source>
        <dbReference type="ARBA" id="ARBA00022741"/>
    </source>
</evidence>
<dbReference type="PANTHER" id="PTHR10584">
    <property type="entry name" value="SUGAR KINASE"/>
    <property type="match status" value="1"/>
</dbReference>
<feature type="binding site" evidence="12">
    <location>
        <position position="144"/>
    </location>
    <ligand>
        <name>substrate</name>
    </ligand>
</feature>
<evidence type="ECO:0000256" key="2">
    <source>
        <dbReference type="ARBA" id="ARBA00012035"/>
    </source>
</evidence>
<evidence type="ECO:0000259" key="13">
    <source>
        <dbReference type="Pfam" id="PF00294"/>
    </source>
</evidence>
<feature type="binding site" evidence="12">
    <location>
        <position position="299"/>
    </location>
    <ligand>
        <name>K(+)</name>
        <dbReference type="ChEBI" id="CHEBI:29103"/>
    </ligand>
</feature>
<evidence type="ECO:0000256" key="7">
    <source>
        <dbReference type="ARBA" id="ARBA00022777"/>
    </source>
</evidence>
<comment type="caution">
    <text evidence="12">Lacks conserved residue(s) required for the propagation of feature annotation.</text>
</comment>
<comment type="function">
    <text evidence="12">Catalyzes the phosphorylation of ribose at O-5 in a reaction requiring ATP and magnesium. The resulting D-ribose-5-phosphate can then be used either for sythesis of nucleotides, histidine, and tryptophan, or as a component of the pentose phosphate pathway.</text>
</comment>
<dbReference type="NCBIfam" id="TIGR02152">
    <property type="entry name" value="D_ribokin_bact"/>
    <property type="match status" value="1"/>
</dbReference>
<feature type="binding site" evidence="12">
    <location>
        <position position="293"/>
    </location>
    <ligand>
        <name>K(+)</name>
        <dbReference type="ChEBI" id="CHEBI:29103"/>
    </ligand>
</feature>
<comment type="cofactor">
    <cofactor evidence="12">
        <name>Mg(2+)</name>
        <dbReference type="ChEBI" id="CHEBI:18420"/>
    </cofactor>
    <text evidence="12">Requires a divalent cation, most likely magnesium in vivo, as an electrophilic catalyst to aid phosphoryl group transfer. It is the chelate of the metal and the nucleotide that is the actual substrate.</text>
</comment>